<feature type="transmembrane region" description="Helical" evidence="1">
    <location>
        <begin position="202"/>
        <end position="223"/>
    </location>
</feature>
<proteinExistence type="predicted"/>
<keyword evidence="1" id="KW-1133">Transmembrane helix</keyword>
<dbReference type="Proteomes" id="UP000610960">
    <property type="component" value="Unassembled WGS sequence"/>
</dbReference>
<accession>A0A830GXL7</accession>
<name>A0A830GXL7_9CREN</name>
<dbReference type="EMBL" id="BMNL01000003">
    <property type="protein sequence ID" value="GGP21337.1"/>
    <property type="molecule type" value="Genomic_DNA"/>
</dbReference>
<keyword evidence="1" id="KW-0812">Transmembrane</keyword>
<feature type="transmembrane region" description="Helical" evidence="1">
    <location>
        <begin position="164"/>
        <end position="190"/>
    </location>
</feature>
<dbReference type="RefSeq" id="WP_188596597.1">
    <property type="nucleotide sequence ID" value="NZ_BMNL01000003.1"/>
</dbReference>
<protein>
    <recommendedName>
        <fullName evidence="4">Dolichol kinase</fullName>
    </recommendedName>
</protein>
<evidence type="ECO:0000313" key="3">
    <source>
        <dbReference type="Proteomes" id="UP000610960"/>
    </source>
</evidence>
<dbReference type="AlphaFoldDB" id="A0A830GXL7"/>
<feature type="transmembrane region" description="Helical" evidence="1">
    <location>
        <begin position="76"/>
        <end position="100"/>
    </location>
</feature>
<reference evidence="2" key="1">
    <citation type="journal article" date="2014" name="Int. J. Syst. Evol. Microbiol.">
        <title>Complete genome sequence of Corynebacterium casei LMG S-19264T (=DSM 44701T), isolated from a smear-ripened cheese.</title>
        <authorList>
            <consortium name="US DOE Joint Genome Institute (JGI-PGF)"/>
            <person name="Walter F."/>
            <person name="Albersmeier A."/>
            <person name="Kalinowski J."/>
            <person name="Ruckert C."/>
        </authorList>
    </citation>
    <scope>NUCLEOTIDE SEQUENCE</scope>
    <source>
        <strain evidence="2">JCM 10088</strain>
    </source>
</reference>
<organism evidence="2 3">
    <name type="scientific">Thermocladium modestius</name>
    <dbReference type="NCBI Taxonomy" id="62609"/>
    <lineage>
        <taxon>Archaea</taxon>
        <taxon>Thermoproteota</taxon>
        <taxon>Thermoprotei</taxon>
        <taxon>Thermoproteales</taxon>
        <taxon>Thermoproteaceae</taxon>
        <taxon>Thermocladium</taxon>
    </lineage>
</organism>
<gene>
    <name evidence="2" type="ORF">GCM10007981_12750</name>
</gene>
<evidence type="ECO:0000313" key="2">
    <source>
        <dbReference type="EMBL" id="GGP21337.1"/>
    </source>
</evidence>
<feature type="transmembrane region" description="Helical" evidence="1">
    <location>
        <begin position="131"/>
        <end position="152"/>
    </location>
</feature>
<evidence type="ECO:0008006" key="4">
    <source>
        <dbReference type="Google" id="ProtNLM"/>
    </source>
</evidence>
<evidence type="ECO:0000256" key="1">
    <source>
        <dbReference type="SAM" id="Phobius"/>
    </source>
</evidence>
<keyword evidence="3" id="KW-1185">Reference proteome</keyword>
<sequence>MYLGTAIVHDAPYAAALLAWVSFVTFYLAKKAYWAAVRRGYPERSGTYFGRKVIHILGGGVVAFLLPFLFEEPVLPLVMAVLLTIAVYVPHVTGKLYYWFQDPENMYEVHFTLAWGAVAFLLWFLDHSYWLAAVPLLYMSWGDGVTGIVRNLRYRRRVKGWEGSLAMLAVSIPIGAALGYVGITSAILATLSEKQPFIDDNITIPLTAVAVLVLGHFIAPSLMMNLY</sequence>
<feature type="transmembrane region" description="Helical" evidence="1">
    <location>
        <begin position="49"/>
        <end position="70"/>
    </location>
</feature>
<comment type="caution">
    <text evidence="2">The sequence shown here is derived from an EMBL/GenBank/DDBJ whole genome shotgun (WGS) entry which is preliminary data.</text>
</comment>
<feature type="transmembrane region" description="Helical" evidence="1">
    <location>
        <begin position="107"/>
        <end position="125"/>
    </location>
</feature>
<dbReference type="OrthoDB" id="100386at2157"/>
<keyword evidence="1" id="KW-0472">Membrane</keyword>
<feature type="transmembrane region" description="Helical" evidence="1">
    <location>
        <begin position="12"/>
        <end position="29"/>
    </location>
</feature>
<reference evidence="2" key="2">
    <citation type="submission" date="2020-09" db="EMBL/GenBank/DDBJ databases">
        <authorList>
            <person name="Sun Q."/>
            <person name="Ohkuma M."/>
        </authorList>
    </citation>
    <scope>NUCLEOTIDE SEQUENCE</scope>
    <source>
        <strain evidence="2">JCM 10088</strain>
    </source>
</reference>